<comment type="caution">
    <text evidence="1">The sequence shown here is derived from an EMBL/GenBank/DDBJ whole genome shotgun (WGS) entry which is preliminary data.</text>
</comment>
<gene>
    <name evidence="1" type="ORF">A2J07_01035</name>
</gene>
<dbReference type="RefSeq" id="WP_062680938.1">
    <property type="nucleotide sequence ID" value="NZ_LVEA01000001.1"/>
</dbReference>
<accession>A0A162J8W2</accession>
<protein>
    <submittedName>
        <fullName evidence="1">Uncharacterized protein</fullName>
    </submittedName>
</protein>
<evidence type="ECO:0000313" key="2">
    <source>
        <dbReference type="Proteomes" id="UP000075816"/>
    </source>
</evidence>
<organism evidence="1 2">
    <name type="scientific">Fusobacterium necrophorum subsp. funduliforme</name>
    <dbReference type="NCBI Taxonomy" id="143387"/>
    <lineage>
        <taxon>Bacteria</taxon>
        <taxon>Fusobacteriati</taxon>
        <taxon>Fusobacteriota</taxon>
        <taxon>Fusobacteriia</taxon>
        <taxon>Fusobacteriales</taxon>
        <taxon>Fusobacteriaceae</taxon>
        <taxon>Fusobacterium</taxon>
    </lineage>
</organism>
<evidence type="ECO:0000313" key="1">
    <source>
        <dbReference type="EMBL" id="KYL05353.1"/>
    </source>
</evidence>
<dbReference type="Proteomes" id="UP000075816">
    <property type="component" value="Unassembled WGS sequence"/>
</dbReference>
<sequence>MILSVEKQNERFVAIISDCLVVDSCIVKNSWNSHIQNVDLKQNLFAHDWNLYEDNDLSIFSFPLEKITDVQNFYEITVESNGLTYSFFVDYTYFVDYRYEPHIYYYNIPDNMKPLDLDTSKYSFYIVGNYTDKYKVKIEEIKNNRFITFKIPDKNLLESEFYYFEITERVAGDEKRFLKDTIGIETKKGAQFLYSLEDYGRYYKCDVFSKYPYKFLKEVKVNGNLVPVESNIIGEKYSKHKITLFLTKSDYTKDIELFIEYKVQEDYLGAITIDKNTLLTFENKEKKEYKITNFETYYDFKHDTMYLTWQNSFPNVIRYKLILYAEDQRYVGDYSDGTSVFYTKEQVFKISEFVNFNQQQDFLKLEIHASVNNVYIPLMQDISFDNPFVKFKSSPCEVVIENEDFLKTDKLSGFITWSGAKFPHYSKIKIEADFIHQFLNEFTEPWKTEEDLILHKTVADFSKAYPNLEDEIEYDFTEKGVLRGKPKDAFCSFLGLEQDFVRIEEDRYLVPKWYTKKNSPYRITVQIYDLWDRLCGENTISFTNEIKSIPFQTKNLIVKRGQEIQFGEKGTIGEFYLKQNPTPYETQLAYSKEFVTYLDLPLFDESNVDEEQNSLYYYFSNAEIYKNIPIVLNFQRKSNFYSLDYELFFDEKSKLKGTFKIKGNDAKENKIVIPRHVFQEEGVYTMQFQTSNFANNKSTTSSMKFFVYNTKPETPVVSIPSQDLYIGKEKMTVNKKYFRIEVTNNGKSKSYAGWKYKEVHFFFKNKFGTSVYNSFPDYVVQANKTDGKILLRNTVSIENSEYDCKVIAYDYSGNASDPYEFSFEVISEISIEPEKLFTNELEKTDFVWTIQKSEDSDGFYYFLSYSSDGVTYDETETPIKVDSKYYLSDSNTKRKYELKLSWLKNNLENVKVGFYKLVCYEWSYKHPNGLSNYKFYSKPVEVNKIGNASEPIFAKNLEGTVRVFNQKQENEYAYTSDMDKIVFTTIHNESTLDDGSEKPDEQIVGQFYKIKLLEPGTSNEYQCRLPIPTKIGEYSFTEIAKKCNIHDQKEGVWELRFITRDRLGNINEKNGYYTYYIVVTKRSPVINSIVHANGTGSEYFGLNASEIAFDINETTYQDIENYHEHRDKFKFDKVIVNYLSNPQNVLQKMEIPIFRKTDIISVKVRDNLTEVNKKQHDLDGRYILTFQLVDPLGRKSELIEKTYYISTKISYDLLFLTQERFITNNVKIVASISDNVKNIYYKFVEEYEIDELKKADYKTFTQFPVQKLEYDTKQIYGFETEEKTFESNGNKYLCYFVEEKSGNVSSLQTYKFMVDTTAQFIPIFDSTNKVYYTPRDNMVTITWNNTHKDVTQFYAKLNKIKLENGEYVIEKEYRINVLDKEILLEVSQEQNAFIDIKDRRFFNFLLQDGGIFESGHYMLTIKGVSKYGTSLENNFKFQINKASIILGEIKKTTITVENNIITWTDLDSAEHYEISYDGKNFASTKFNFFVIDPNQLVEDKNNGKKYLYLRYKTYHDVFSTTTRVEITVDIKRLQKPEIIKDVSVITDTSFDGWNVIVKDPLDAKYIYYSFDNKNWQTQEVSGTTNKIIKDGVKPFPDGIYDIFLYTTDRLVTSEIPYNKSETVHSFAEVFAEPIPIPTLNIKNTEMINFPKNLYILDKLPNVDYYIFVNKRKVNEGFELSSGNQSIFKIDVKAIKKGTKELVNLITDFEVTVYTPNTYIIRINDEELLCNVNAKANVLEIIQMPNKKDNQVIMYKEKDNFLENWQVVHINDTLSLEKEWEFKIVTFHIV</sequence>
<reference evidence="1 2" key="1">
    <citation type="submission" date="2016-03" db="EMBL/GenBank/DDBJ databases">
        <title>Comparative genomics of human isolates of Fusobacterium necrophorum.</title>
        <authorList>
            <person name="Jensen A."/>
            <person name="Bank S."/>
            <person name="Andersen P.S."/>
            <person name="Kristensen L.H."/>
            <person name="Prag J."/>
        </authorList>
    </citation>
    <scope>NUCLEOTIDE SEQUENCE [LARGE SCALE GENOMIC DNA]</scope>
    <source>
        <strain evidence="1 2">LS_1264</strain>
    </source>
</reference>
<proteinExistence type="predicted"/>
<name>A0A162J8W2_9FUSO</name>
<dbReference type="EMBL" id="LVEA01000001">
    <property type="protein sequence ID" value="KYL05353.1"/>
    <property type="molecule type" value="Genomic_DNA"/>
</dbReference>